<evidence type="ECO:0000256" key="1">
    <source>
        <dbReference type="SAM" id="MobiDB-lite"/>
    </source>
</evidence>
<feature type="compositionally biased region" description="Acidic residues" evidence="1">
    <location>
        <begin position="234"/>
        <end position="254"/>
    </location>
</feature>
<name>A0A844ZNN0_9SPHN</name>
<dbReference type="OrthoDB" id="9815195at2"/>
<keyword evidence="4" id="KW-1185">Reference proteome</keyword>
<reference evidence="3 4" key="1">
    <citation type="submission" date="2019-12" db="EMBL/GenBank/DDBJ databases">
        <title>Genomic-based taxomic classification of the family Erythrobacteraceae.</title>
        <authorList>
            <person name="Xu L."/>
        </authorList>
    </citation>
    <scope>NUCLEOTIDE SEQUENCE [LARGE SCALE GENOMIC DNA]</scope>
    <source>
        <strain evidence="3 4">JCM 16339</strain>
    </source>
</reference>
<protein>
    <submittedName>
        <fullName evidence="3">Twin-arginine translocation pathway signal</fullName>
    </submittedName>
</protein>
<feature type="signal peptide" evidence="2">
    <location>
        <begin position="1"/>
        <end position="27"/>
    </location>
</feature>
<comment type="caution">
    <text evidence="3">The sequence shown here is derived from an EMBL/GenBank/DDBJ whole genome shotgun (WGS) entry which is preliminary data.</text>
</comment>
<dbReference type="PANTHER" id="PTHR38477">
    <property type="entry name" value="HYPOTHETICAL EXPORTED PROTEIN"/>
    <property type="match status" value="1"/>
</dbReference>
<evidence type="ECO:0000256" key="2">
    <source>
        <dbReference type="SAM" id="SignalP"/>
    </source>
</evidence>
<accession>A0A844ZNN0</accession>
<evidence type="ECO:0000313" key="4">
    <source>
        <dbReference type="Proteomes" id="UP000435243"/>
    </source>
</evidence>
<feature type="region of interest" description="Disordered" evidence="1">
    <location>
        <begin position="229"/>
        <end position="254"/>
    </location>
</feature>
<keyword evidence="2" id="KW-0732">Signal</keyword>
<dbReference type="PROSITE" id="PS51318">
    <property type="entry name" value="TAT"/>
    <property type="match status" value="1"/>
</dbReference>
<feature type="chain" id="PRO_5032979940" evidence="2">
    <location>
        <begin position="28"/>
        <end position="254"/>
    </location>
</feature>
<proteinExistence type="predicted"/>
<gene>
    <name evidence="3" type="ORF">GRI32_10415</name>
</gene>
<dbReference type="RefSeq" id="WP_160591986.1">
    <property type="nucleotide sequence ID" value="NZ_BAAAFP010000001.1"/>
</dbReference>
<dbReference type="EMBL" id="WTYY01000005">
    <property type="protein sequence ID" value="MXO89154.1"/>
    <property type="molecule type" value="Genomic_DNA"/>
</dbReference>
<evidence type="ECO:0000313" key="3">
    <source>
        <dbReference type="EMBL" id="MXO89154.1"/>
    </source>
</evidence>
<dbReference type="Proteomes" id="UP000435243">
    <property type="component" value="Unassembled WGS sequence"/>
</dbReference>
<sequence length="254" mass="27371">MDRRQFIAASTLGAAACAMPLRLAAQAAPDPRTRAILSVARREVERAGSVLWRRDLAAIVDFGVHSAVPRFHLANLESGTVTSLLVSHGSGSDPEHDGWLNAFSNLHDSWATSRGAYVSWEWYEGRYGTSMRLEGLDDSNSEAFNRAIVMHAASYATPAHVHRWGKVGRSNGCFAIGPDEFSRALYMLAGGRLLFADALGIGENGEQVIAPQQQPVDFDAAIAQRQAEAAEAGAELEAEGELSAEPIEADPDLR</sequence>
<dbReference type="InterPro" id="IPR006311">
    <property type="entry name" value="TAT_signal"/>
</dbReference>
<dbReference type="Pfam" id="PF13645">
    <property type="entry name" value="YkuD_2"/>
    <property type="match status" value="1"/>
</dbReference>
<dbReference type="PROSITE" id="PS51257">
    <property type="entry name" value="PROKAR_LIPOPROTEIN"/>
    <property type="match status" value="1"/>
</dbReference>
<dbReference type="PANTHER" id="PTHR38477:SF1">
    <property type="entry name" value="MUREIN L,D-TRANSPEPTIDASE CATALYTIC DOMAIN FAMILY PROTEIN"/>
    <property type="match status" value="1"/>
</dbReference>
<organism evidence="3 4">
    <name type="scientific">Alteraurantiacibacter aestuarii</name>
    <dbReference type="NCBI Taxonomy" id="650004"/>
    <lineage>
        <taxon>Bacteria</taxon>
        <taxon>Pseudomonadati</taxon>
        <taxon>Pseudomonadota</taxon>
        <taxon>Alphaproteobacteria</taxon>
        <taxon>Sphingomonadales</taxon>
        <taxon>Erythrobacteraceae</taxon>
        <taxon>Alteraurantiacibacter</taxon>
    </lineage>
</organism>
<dbReference type="InterPro" id="IPR032676">
    <property type="entry name" value="YkuD_2"/>
</dbReference>
<dbReference type="AlphaFoldDB" id="A0A844ZNN0"/>